<dbReference type="AlphaFoldDB" id="A0A448WEK8"/>
<evidence type="ECO:0000256" key="1">
    <source>
        <dbReference type="SAM" id="MobiDB-lite"/>
    </source>
</evidence>
<organism evidence="2 3">
    <name type="scientific">Protopolystoma xenopodis</name>
    <dbReference type="NCBI Taxonomy" id="117903"/>
    <lineage>
        <taxon>Eukaryota</taxon>
        <taxon>Metazoa</taxon>
        <taxon>Spiralia</taxon>
        <taxon>Lophotrochozoa</taxon>
        <taxon>Platyhelminthes</taxon>
        <taxon>Monogenea</taxon>
        <taxon>Polyopisthocotylea</taxon>
        <taxon>Polystomatidea</taxon>
        <taxon>Polystomatidae</taxon>
        <taxon>Protopolystoma</taxon>
    </lineage>
</organism>
<comment type="caution">
    <text evidence="2">The sequence shown here is derived from an EMBL/GenBank/DDBJ whole genome shotgun (WGS) entry which is preliminary data.</text>
</comment>
<dbReference type="EMBL" id="CAAALY010007406">
    <property type="protein sequence ID" value="VEL09852.1"/>
    <property type="molecule type" value="Genomic_DNA"/>
</dbReference>
<gene>
    <name evidence="2" type="ORF">PXEA_LOCUS3292</name>
</gene>
<evidence type="ECO:0000313" key="2">
    <source>
        <dbReference type="EMBL" id="VEL09852.1"/>
    </source>
</evidence>
<accession>A0A448WEK8</accession>
<feature type="compositionally biased region" description="Low complexity" evidence="1">
    <location>
        <begin position="255"/>
        <end position="269"/>
    </location>
</feature>
<protein>
    <submittedName>
        <fullName evidence="2">Uncharacterized protein</fullName>
    </submittedName>
</protein>
<feature type="region of interest" description="Disordered" evidence="1">
    <location>
        <begin position="237"/>
        <end position="280"/>
    </location>
</feature>
<name>A0A448WEK8_9PLAT</name>
<feature type="non-terminal residue" evidence="2">
    <location>
        <position position="1"/>
    </location>
</feature>
<keyword evidence="3" id="KW-1185">Reference proteome</keyword>
<proteinExistence type="predicted"/>
<reference evidence="2" key="1">
    <citation type="submission" date="2018-11" db="EMBL/GenBank/DDBJ databases">
        <authorList>
            <consortium name="Pathogen Informatics"/>
        </authorList>
    </citation>
    <scope>NUCLEOTIDE SEQUENCE</scope>
</reference>
<evidence type="ECO:0000313" key="3">
    <source>
        <dbReference type="Proteomes" id="UP000784294"/>
    </source>
</evidence>
<sequence length="573" mass="60884">KVRYNSPGPGSAEVASGVCCYTTEPSIPDVSCGPSDLSTSPIIPDSPPPLLPLHCEARETIRLGSSITSAVPSPFVGRCRSDRGDIVIPGAKSIVYLPEHTTTGSMRTLAADHPNTGIKTIVIGRPSGEVRSLEPGVDLSHQPSVRLAAPAVLVASACVPASVGVCMLDGSSLTRIPAVTTFLRPTPLPPCDSGTPACLHAASSAGHRALLGWPCCSNAPVAKPALSRRDDIRQPISHADPAHSLDTLAADPKTAHPSSASDSFSHTSTQPMPEPADPPRLLATCLEPILQPQGALVAISRPAFPSNNKQSLPTPLPLSVQPRLASSCIVGMREPPDGAAIPAQIEKHAGSVDDESGYLESGNLITGTVRMRQSHQLNKLDPYPYQHNYFSGTLDHRICPITCRLSSYGQMQEDEIVEPECGVAATKRTASQSSNEFSPKKSRIRHLVPSEHSAFLPVCRSSFPPSLAPAVCSISQRQQSTMNIHSPITVPARSPALQSHCYRRDNHYINPLCETLSLHSSTSDYDGIKVTGSNDIFSGQVADQKMIDINHIALTANVQPGTRDLFGSRSPEH</sequence>
<dbReference type="Proteomes" id="UP000784294">
    <property type="component" value="Unassembled WGS sequence"/>
</dbReference>